<proteinExistence type="predicted"/>
<dbReference type="InterPro" id="IPR004045">
    <property type="entry name" value="Glutathione_S-Trfase_N"/>
</dbReference>
<dbReference type="SUPFAM" id="SSF52833">
    <property type="entry name" value="Thioredoxin-like"/>
    <property type="match status" value="1"/>
</dbReference>
<dbReference type="CDD" id="cd00299">
    <property type="entry name" value="GST_C_family"/>
    <property type="match status" value="1"/>
</dbReference>
<feature type="domain" description="GST N-terminal" evidence="1">
    <location>
        <begin position="7"/>
        <end position="76"/>
    </location>
</feature>
<sequence length="254" mass="29602">MKFVPRLITFRLSHYCEKVRWAMDRINFSYIEECHLPLLHRLKTNPLGGSSVPILVTETEVFKDSADIFKYLDTVAPSHLKLYPDLPVLRHEVEKLEARFNRKLGVLIRQWGYFYTIPNRSLIQKLWCEEVPEWEKLLFPILFPVTRRLVYSSYNVNRESAIAAYHKVQKIFAGVSDRLSDGRKYLMGDYFSAADLAFASLSAPGLLPPEYGGVLPELNQLPDEMVEQIQTLRETVAGKYALRLYQEKRYKTHD</sequence>
<dbReference type="CDD" id="cd00570">
    <property type="entry name" value="GST_N_family"/>
    <property type="match status" value="1"/>
</dbReference>
<dbReference type="Proteomes" id="UP001576784">
    <property type="component" value="Unassembled WGS sequence"/>
</dbReference>
<dbReference type="InterPro" id="IPR036249">
    <property type="entry name" value="Thioredoxin-like_sf"/>
</dbReference>
<dbReference type="Gene3D" id="1.20.1050.10">
    <property type="match status" value="1"/>
</dbReference>
<gene>
    <name evidence="2" type="ORF">ACE1CI_11250</name>
</gene>
<comment type="caution">
    <text evidence="2">The sequence shown here is derived from an EMBL/GenBank/DDBJ whole genome shotgun (WGS) entry which is preliminary data.</text>
</comment>
<evidence type="ECO:0000313" key="3">
    <source>
        <dbReference type="Proteomes" id="UP001576784"/>
    </source>
</evidence>
<dbReference type="SUPFAM" id="SSF47616">
    <property type="entry name" value="GST C-terminal domain-like"/>
    <property type="match status" value="1"/>
</dbReference>
<dbReference type="RefSeq" id="WP_413263137.1">
    <property type="nucleotide sequence ID" value="NZ_JBHFNR010000075.1"/>
</dbReference>
<dbReference type="Gene3D" id="3.40.30.10">
    <property type="entry name" value="Glutaredoxin"/>
    <property type="match status" value="1"/>
</dbReference>
<dbReference type="InterPro" id="IPR036282">
    <property type="entry name" value="Glutathione-S-Trfase_C_sf"/>
</dbReference>
<keyword evidence="3" id="KW-1185">Reference proteome</keyword>
<dbReference type="EMBL" id="JBHFNR010000075">
    <property type="protein sequence ID" value="MFB2893479.1"/>
    <property type="molecule type" value="Genomic_DNA"/>
</dbReference>
<dbReference type="Pfam" id="PF13417">
    <property type="entry name" value="GST_N_3"/>
    <property type="match status" value="1"/>
</dbReference>
<reference evidence="2 3" key="1">
    <citation type="submission" date="2024-09" db="EMBL/GenBank/DDBJ databases">
        <title>Floridaenema gen nov. (Aerosakkonemataceae, Aerosakkonematales ord. nov., Cyanobacteria) from benthic tropical and subtropical fresh waters, with the description of four new species.</title>
        <authorList>
            <person name="Moretto J.A."/>
            <person name="Berthold D.E."/>
            <person name="Lefler F.W."/>
            <person name="Huang I.-S."/>
            <person name="Laughinghouse H. IV."/>
        </authorList>
    </citation>
    <scope>NUCLEOTIDE SEQUENCE [LARGE SCALE GENOMIC DNA]</scope>
    <source>
        <strain evidence="2 3">BLCC-F50</strain>
    </source>
</reference>
<evidence type="ECO:0000259" key="1">
    <source>
        <dbReference type="Pfam" id="PF13417"/>
    </source>
</evidence>
<organism evidence="2 3">
    <name type="scientific">Floridaenema flaviceps BLCC-F50</name>
    <dbReference type="NCBI Taxonomy" id="3153642"/>
    <lineage>
        <taxon>Bacteria</taxon>
        <taxon>Bacillati</taxon>
        <taxon>Cyanobacteriota</taxon>
        <taxon>Cyanophyceae</taxon>
        <taxon>Oscillatoriophycideae</taxon>
        <taxon>Aerosakkonematales</taxon>
        <taxon>Aerosakkonemataceae</taxon>
        <taxon>Floridanema</taxon>
        <taxon>Floridanema flaviceps</taxon>
    </lineage>
</organism>
<protein>
    <submittedName>
        <fullName evidence="2">Glutathione S-transferase family protein</fullName>
    </submittedName>
</protein>
<evidence type="ECO:0000313" key="2">
    <source>
        <dbReference type="EMBL" id="MFB2893479.1"/>
    </source>
</evidence>
<name>A0ABV4XR98_9CYAN</name>
<accession>A0ABV4XR98</accession>